<evidence type="ECO:0000256" key="6">
    <source>
        <dbReference type="ARBA" id="ARBA00023136"/>
    </source>
</evidence>
<dbReference type="InterPro" id="IPR001173">
    <property type="entry name" value="Glyco_trans_2-like"/>
</dbReference>
<comment type="subcellular location">
    <subcellularLocation>
        <location evidence="1">Membrane</location>
        <topology evidence="1">Multi-pass membrane protein</topology>
    </subcellularLocation>
</comment>
<organism evidence="9 10">
    <name type="scientific">Candidatus Methanofishera endochildressiae</name>
    <dbReference type="NCBI Taxonomy" id="2738884"/>
    <lineage>
        <taxon>Bacteria</taxon>
        <taxon>Pseudomonadati</taxon>
        <taxon>Pseudomonadota</taxon>
        <taxon>Gammaproteobacteria</taxon>
        <taxon>Candidatus Methanofishera</taxon>
    </lineage>
</organism>
<keyword evidence="3 9" id="KW-0808">Transferase</keyword>
<comment type="caution">
    <text evidence="9">The sequence shown here is derived from an EMBL/GenBank/DDBJ whole genome shotgun (WGS) entry which is preliminary data.</text>
</comment>
<sequence>MPRGDCVITMDADLQHPPEIIPEMITAWQGGAHIVSAVKENRSQDGFFVRFRAKLFNALLSSLGGIDIRHSSDFKLLDREVVDVISYQFPEKIRFYRGLTDWIGFNHQVIPFTVASRNAGEGKWTLMSLIDLAATAIISFTSAPLRIITILGSITLVFGFIVAADALWNWFHNEAVSGFTTTIGTLLILGSFIMISLGIIGEYIAKIYDEIKARPAYLIEDKKGFT</sequence>
<evidence type="ECO:0000313" key="9">
    <source>
        <dbReference type="EMBL" id="NYT46417.1"/>
    </source>
</evidence>
<feature type="transmembrane region" description="Helical" evidence="7">
    <location>
        <begin position="183"/>
        <end position="205"/>
    </location>
</feature>
<dbReference type="EMBL" id="JACCHS010000003">
    <property type="protein sequence ID" value="NYT46417.1"/>
    <property type="molecule type" value="Genomic_DNA"/>
</dbReference>
<dbReference type="Gene3D" id="3.90.550.10">
    <property type="entry name" value="Spore Coat Polysaccharide Biosynthesis Protein SpsA, Chain A"/>
    <property type="match status" value="1"/>
</dbReference>
<evidence type="ECO:0000256" key="1">
    <source>
        <dbReference type="ARBA" id="ARBA00004141"/>
    </source>
</evidence>
<accession>A0A7Z0SD82</accession>
<gene>
    <name evidence="9" type="ORF">H0A75_00545</name>
</gene>
<dbReference type="PANTHER" id="PTHR48090:SF1">
    <property type="entry name" value="PROPHAGE BACTOPRENOL GLUCOSYL TRANSFERASE HOMOLOG"/>
    <property type="match status" value="1"/>
</dbReference>
<dbReference type="Proteomes" id="UP000537890">
    <property type="component" value="Unassembled WGS sequence"/>
</dbReference>
<dbReference type="InterPro" id="IPR029044">
    <property type="entry name" value="Nucleotide-diphossugar_trans"/>
</dbReference>
<evidence type="ECO:0000256" key="4">
    <source>
        <dbReference type="ARBA" id="ARBA00022692"/>
    </source>
</evidence>
<name>A0A7Z0SD82_9GAMM</name>
<feature type="transmembrane region" description="Helical" evidence="7">
    <location>
        <begin position="147"/>
        <end position="171"/>
    </location>
</feature>
<keyword evidence="2" id="KW-0328">Glycosyltransferase</keyword>
<dbReference type="InterPro" id="IPR050256">
    <property type="entry name" value="Glycosyltransferase_2"/>
</dbReference>
<keyword evidence="4 7" id="KW-0812">Transmembrane</keyword>
<reference evidence="9 10" key="1">
    <citation type="submission" date="2020-05" db="EMBL/GenBank/DDBJ databases">
        <title>Horizontal transmission and recombination maintain forever young bacterial symbiont genomes.</title>
        <authorList>
            <person name="Russell S.L."/>
            <person name="Pepper-Tunick E."/>
            <person name="Svedberg J."/>
            <person name="Byrne A."/>
            <person name="Ruelas Castillo J."/>
            <person name="Vollmers C."/>
            <person name="Beinart R.A."/>
            <person name="Corbett-Detig R."/>
        </authorList>
    </citation>
    <scope>NUCLEOTIDE SEQUENCE [LARGE SCALE GENOMIC DNA]</scope>
    <source>
        <strain evidence="9">4727-3</strain>
    </source>
</reference>
<proteinExistence type="predicted"/>
<evidence type="ECO:0000259" key="8">
    <source>
        <dbReference type="Pfam" id="PF00535"/>
    </source>
</evidence>
<keyword evidence="5 7" id="KW-1133">Transmembrane helix</keyword>
<protein>
    <submittedName>
        <fullName evidence="9">Glycosyltransferase</fullName>
    </submittedName>
</protein>
<dbReference type="SUPFAM" id="SSF53448">
    <property type="entry name" value="Nucleotide-diphospho-sugar transferases"/>
    <property type="match status" value="1"/>
</dbReference>
<dbReference type="Pfam" id="PF00535">
    <property type="entry name" value="Glycos_transf_2"/>
    <property type="match status" value="1"/>
</dbReference>
<evidence type="ECO:0000256" key="5">
    <source>
        <dbReference type="ARBA" id="ARBA00022989"/>
    </source>
</evidence>
<dbReference type="AlphaFoldDB" id="A0A7Z0SD82"/>
<feature type="domain" description="Glycosyltransferase 2-like" evidence="8">
    <location>
        <begin position="3"/>
        <end position="58"/>
    </location>
</feature>
<keyword evidence="6 7" id="KW-0472">Membrane</keyword>
<evidence type="ECO:0000256" key="3">
    <source>
        <dbReference type="ARBA" id="ARBA00022679"/>
    </source>
</evidence>
<dbReference type="PANTHER" id="PTHR48090">
    <property type="entry name" value="UNDECAPRENYL-PHOSPHATE 4-DEOXY-4-FORMAMIDO-L-ARABINOSE TRANSFERASE-RELATED"/>
    <property type="match status" value="1"/>
</dbReference>
<evidence type="ECO:0000256" key="2">
    <source>
        <dbReference type="ARBA" id="ARBA00022676"/>
    </source>
</evidence>
<evidence type="ECO:0000313" key="10">
    <source>
        <dbReference type="Proteomes" id="UP000537890"/>
    </source>
</evidence>
<evidence type="ECO:0000256" key="7">
    <source>
        <dbReference type="SAM" id="Phobius"/>
    </source>
</evidence>
<dbReference type="GO" id="GO:0005886">
    <property type="term" value="C:plasma membrane"/>
    <property type="evidence" value="ECO:0007669"/>
    <property type="project" value="TreeGrafter"/>
</dbReference>
<dbReference type="GO" id="GO:0016757">
    <property type="term" value="F:glycosyltransferase activity"/>
    <property type="evidence" value="ECO:0007669"/>
    <property type="project" value="UniProtKB-KW"/>
</dbReference>